<dbReference type="InterPro" id="IPR007069">
    <property type="entry name" value="Transposase_32"/>
</dbReference>
<proteinExistence type="predicted"/>
<protein>
    <recommendedName>
        <fullName evidence="1">Transposase IS801/IS1294 domain-containing protein</fullName>
    </recommendedName>
</protein>
<organism evidence="2 3">
    <name type="scientific">Shewanella sairae</name>
    <dbReference type="NCBI Taxonomy" id="190310"/>
    <lineage>
        <taxon>Bacteria</taxon>
        <taxon>Pseudomonadati</taxon>
        <taxon>Pseudomonadota</taxon>
        <taxon>Gammaproteobacteria</taxon>
        <taxon>Alteromonadales</taxon>
        <taxon>Shewanellaceae</taxon>
        <taxon>Shewanella</taxon>
    </lineage>
</organism>
<accession>A0ABQ4PRA0</accession>
<dbReference type="EMBL" id="BPEY01000149">
    <property type="protein sequence ID" value="GIU52061.1"/>
    <property type="molecule type" value="Genomic_DNA"/>
</dbReference>
<dbReference type="Proteomes" id="UP000887104">
    <property type="component" value="Unassembled WGS sequence"/>
</dbReference>
<evidence type="ECO:0000313" key="2">
    <source>
        <dbReference type="EMBL" id="GIU52061.1"/>
    </source>
</evidence>
<dbReference type="Pfam" id="PF04986">
    <property type="entry name" value="Y2_Tnp"/>
    <property type="match status" value="1"/>
</dbReference>
<reference evidence="2" key="1">
    <citation type="submission" date="2021-05" db="EMBL/GenBank/DDBJ databases">
        <title>Molecular characterization for Shewanella algae harboring chromosomal blaOXA-55-like strains isolated from clinical and environment sample.</title>
        <authorList>
            <person name="Ohama Y."/>
            <person name="Aoki K."/>
            <person name="Harada S."/>
            <person name="Moriya K."/>
            <person name="Ishii Y."/>
            <person name="Tateda K."/>
        </authorList>
    </citation>
    <scope>NUCLEOTIDE SEQUENCE</scope>
    <source>
        <strain evidence="2">JCM 11563</strain>
    </source>
</reference>
<evidence type="ECO:0000259" key="1">
    <source>
        <dbReference type="Pfam" id="PF04986"/>
    </source>
</evidence>
<evidence type="ECO:0000313" key="3">
    <source>
        <dbReference type="Proteomes" id="UP000887104"/>
    </source>
</evidence>
<sequence length="122" mass="14203">MGYHDHRSNRAKELELSQMELIARILSHVPEKYFKMVRNYGFLSNRLRGLLLPILYEKLKQTVKEVVTPSYAAMLKSYVKVDPYECILCGGRMMFSRFESGVSLYTLVLGLRRLAKLKRVEA</sequence>
<comment type="caution">
    <text evidence="2">The sequence shown here is derived from an EMBL/GenBank/DDBJ whole genome shotgun (WGS) entry which is preliminary data.</text>
</comment>
<name>A0ABQ4PRA0_9GAMM</name>
<keyword evidence="3" id="KW-1185">Reference proteome</keyword>
<feature type="domain" description="Transposase IS801/IS1294" evidence="1">
    <location>
        <begin position="3"/>
        <end position="45"/>
    </location>
</feature>
<gene>
    <name evidence="2" type="ORF">TUM4438_43740</name>
</gene>